<feature type="domain" description="PX" evidence="2">
    <location>
        <begin position="517"/>
        <end position="632"/>
    </location>
</feature>
<gene>
    <name evidence="3" type="ORF">SPPG_05438</name>
</gene>
<keyword evidence="1" id="KW-1133">Transmembrane helix</keyword>
<accession>A0A0L0HEL0</accession>
<dbReference type="InterPro" id="IPR036871">
    <property type="entry name" value="PX_dom_sf"/>
</dbReference>
<organism evidence="3 4">
    <name type="scientific">Spizellomyces punctatus (strain DAOM BR117)</name>
    <dbReference type="NCBI Taxonomy" id="645134"/>
    <lineage>
        <taxon>Eukaryota</taxon>
        <taxon>Fungi</taxon>
        <taxon>Fungi incertae sedis</taxon>
        <taxon>Chytridiomycota</taxon>
        <taxon>Chytridiomycota incertae sedis</taxon>
        <taxon>Chytridiomycetes</taxon>
        <taxon>Spizellomycetales</taxon>
        <taxon>Spizellomycetaceae</taxon>
        <taxon>Spizellomyces</taxon>
    </lineage>
</organism>
<dbReference type="InParanoid" id="A0A0L0HEL0"/>
<evidence type="ECO:0000313" key="3">
    <source>
        <dbReference type="EMBL" id="KNC99183.1"/>
    </source>
</evidence>
<dbReference type="STRING" id="645134.A0A0L0HEL0"/>
<evidence type="ECO:0000313" key="4">
    <source>
        <dbReference type="Proteomes" id="UP000053201"/>
    </source>
</evidence>
<keyword evidence="4" id="KW-1185">Reference proteome</keyword>
<feature type="transmembrane region" description="Helical" evidence="1">
    <location>
        <begin position="170"/>
        <end position="188"/>
    </location>
</feature>
<dbReference type="InterPro" id="IPR011993">
    <property type="entry name" value="PH-like_dom_sf"/>
</dbReference>
<keyword evidence="1" id="KW-0472">Membrane</keyword>
<dbReference type="InterPro" id="IPR004182">
    <property type="entry name" value="GRAM"/>
</dbReference>
<sequence length="632" mass="70697">MATPNPSLPPPDVPILATLDTSDRPFEDIIADTASPVIESILEDRPILPIPRSADGVVVIDEGPHVQETSVRKRLVGKVKTVLKERVRKQARAAKDFVKCFTEPYIPPPSKRAAKSLSITSMKDAGTRFQSAISPYIDVLEYTVKLSRWEDPWKTGGYAVLYFWAWYARYLPYMILFAPLVGLLFTYMDTHSHPIIQGHRTTPQTASTQVGVTSSLASAATESFHYAVHGAPASASAWWKALGDLYGTGREGLGLLEDTSVVLEKVKNLLVWRVPEKTAQAALFYTAFIAILLTVPFPTLFYCSQFIFGWYFFVILALKHHFPRYRDEFDPISNFFENIPSDADLREKDAIENEKPTLPSILNLPPTPVLDTFTCIHTNPTAILSSTWGTMYTTPTHLAFVPKFSETCVVIPVMDVQRIRRIRIESLLPGSGRGIGVGLEGGVEYVFTSFPDREAVYRHLCEICSIPLDAPLIPSYVENDGEKVPDDTTSVSSCTSSATDFTATGYSVSDTQLPTHPHIHITSPKTHTNPLGIPTHTTYLIMIPQLNISTRRRYKEFVALRKQLQHAKKSNTQAPALNVMNVAELPEKKLFGRFDPQTIQDRQIALERFLNALAVRPEVWSCEPFIKFIRGE</sequence>
<dbReference type="CDD" id="cd06093">
    <property type="entry name" value="PX_domain"/>
    <property type="match status" value="1"/>
</dbReference>
<dbReference type="AlphaFoldDB" id="A0A0L0HEL0"/>
<dbReference type="GO" id="GO:0006915">
    <property type="term" value="P:apoptotic process"/>
    <property type="evidence" value="ECO:0007669"/>
    <property type="project" value="InterPro"/>
</dbReference>
<dbReference type="EMBL" id="KQ257458">
    <property type="protein sequence ID" value="KNC99183.1"/>
    <property type="molecule type" value="Genomic_DNA"/>
</dbReference>
<dbReference type="Pfam" id="PF00787">
    <property type="entry name" value="PX"/>
    <property type="match status" value="1"/>
</dbReference>
<name>A0A0L0HEL0_SPIPD</name>
<feature type="transmembrane region" description="Helical" evidence="1">
    <location>
        <begin position="274"/>
        <end position="293"/>
    </location>
</feature>
<dbReference type="GO" id="GO:0035091">
    <property type="term" value="F:phosphatidylinositol binding"/>
    <property type="evidence" value="ECO:0007669"/>
    <property type="project" value="InterPro"/>
</dbReference>
<dbReference type="Proteomes" id="UP000053201">
    <property type="component" value="Unassembled WGS sequence"/>
</dbReference>
<dbReference type="PANTHER" id="PTHR37402">
    <property type="entry name" value="GRAM DOMAIN-CONTAINING PROTEIN 4"/>
    <property type="match status" value="1"/>
</dbReference>
<dbReference type="PANTHER" id="PTHR37402:SF1">
    <property type="entry name" value="GRAM DOMAIN-CONTAINING PROTEIN 4"/>
    <property type="match status" value="1"/>
</dbReference>
<dbReference type="GeneID" id="27688811"/>
<reference evidence="3 4" key="1">
    <citation type="submission" date="2009-08" db="EMBL/GenBank/DDBJ databases">
        <title>The Genome Sequence of Spizellomyces punctatus strain DAOM BR117.</title>
        <authorList>
            <consortium name="The Broad Institute Genome Sequencing Platform"/>
            <person name="Russ C."/>
            <person name="Cuomo C."/>
            <person name="Shea T."/>
            <person name="Young S.K."/>
            <person name="Zeng Q."/>
            <person name="Koehrsen M."/>
            <person name="Haas B."/>
            <person name="Borodovsky M."/>
            <person name="Guigo R."/>
            <person name="Alvarado L."/>
            <person name="Berlin A."/>
            <person name="Bochicchio J."/>
            <person name="Borenstein D."/>
            <person name="Chapman S."/>
            <person name="Chen Z."/>
            <person name="Engels R."/>
            <person name="Freedman E."/>
            <person name="Gellesch M."/>
            <person name="Goldberg J."/>
            <person name="Griggs A."/>
            <person name="Gujja S."/>
            <person name="Heiman D."/>
            <person name="Hepburn T."/>
            <person name="Howarth C."/>
            <person name="Jen D."/>
            <person name="Larson L."/>
            <person name="Lewis B."/>
            <person name="Mehta T."/>
            <person name="Park D."/>
            <person name="Pearson M."/>
            <person name="Roberts A."/>
            <person name="Saif S."/>
            <person name="Shenoy N."/>
            <person name="Sisk P."/>
            <person name="Stolte C."/>
            <person name="Sykes S."/>
            <person name="Thomson T."/>
            <person name="Walk T."/>
            <person name="White J."/>
            <person name="Yandava C."/>
            <person name="Burger G."/>
            <person name="Gray M.W."/>
            <person name="Holland P.W.H."/>
            <person name="King N."/>
            <person name="Lang F.B.F."/>
            <person name="Roger A.J."/>
            <person name="Ruiz-Trillo I."/>
            <person name="Lander E."/>
            <person name="Nusbaum C."/>
        </authorList>
    </citation>
    <scope>NUCLEOTIDE SEQUENCE [LARGE SCALE GENOMIC DNA]</scope>
    <source>
        <strain evidence="3 4">DAOM BR117</strain>
    </source>
</reference>
<dbReference type="PROSITE" id="PS50195">
    <property type="entry name" value="PX"/>
    <property type="match status" value="1"/>
</dbReference>
<evidence type="ECO:0000259" key="2">
    <source>
        <dbReference type="PROSITE" id="PS50195"/>
    </source>
</evidence>
<keyword evidence="1" id="KW-0812">Transmembrane</keyword>
<dbReference type="Pfam" id="PF02893">
    <property type="entry name" value="GRAM"/>
    <property type="match status" value="1"/>
</dbReference>
<dbReference type="Gene3D" id="3.30.1520.10">
    <property type="entry name" value="Phox-like domain"/>
    <property type="match status" value="1"/>
</dbReference>
<dbReference type="SMART" id="SM00312">
    <property type="entry name" value="PX"/>
    <property type="match status" value="1"/>
</dbReference>
<evidence type="ECO:0000256" key="1">
    <source>
        <dbReference type="SAM" id="Phobius"/>
    </source>
</evidence>
<dbReference type="InterPro" id="IPR001683">
    <property type="entry name" value="PX_dom"/>
</dbReference>
<protein>
    <recommendedName>
        <fullName evidence="2">PX domain-containing protein</fullName>
    </recommendedName>
</protein>
<dbReference type="SUPFAM" id="SSF64268">
    <property type="entry name" value="PX domain"/>
    <property type="match status" value="1"/>
</dbReference>
<dbReference type="Gene3D" id="2.30.29.30">
    <property type="entry name" value="Pleckstrin-homology domain (PH domain)/Phosphotyrosine-binding domain (PTB)"/>
    <property type="match status" value="1"/>
</dbReference>
<dbReference type="RefSeq" id="XP_016607223.1">
    <property type="nucleotide sequence ID" value="XM_016753652.1"/>
</dbReference>
<dbReference type="OrthoDB" id="5227681at2759"/>
<dbReference type="InterPro" id="IPR037847">
    <property type="entry name" value="GRAMDC4"/>
</dbReference>
<proteinExistence type="predicted"/>
<dbReference type="VEuPathDB" id="FungiDB:SPPG_05438"/>